<dbReference type="InterPro" id="IPR000868">
    <property type="entry name" value="Isochorismatase-like_dom"/>
</dbReference>
<dbReference type="InterPro" id="IPR052347">
    <property type="entry name" value="Isochorismatase_Nicotinamidase"/>
</dbReference>
<comment type="pathway">
    <text evidence="5">Cofactor biosynthesis; nicotinate biosynthesis; nicotinate from nicotinamide: step 1/1.</text>
</comment>
<evidence type="ECO:0000256" key="2">
    <source>
        <dbReference type="ARBA" id="ARBA00022642"/>
    </source>
</evidence>
<evidence type="ECO:0000313" key="10">
    <source>
        <dbReference type="Proteomes" id="UP000289323"/>
    </source>
</evidence>
<dbReference type="EC" id="3.5.1.19" evidence="6"/>
<dbReference type="GO" id="GO:0046872">
    <property type="term" value="F:metal ion binding"/>
    <property type="evidence" value="ECO:0007669"/>
    <property type="project" value="UniProtKB-KW"/>
</dbReference>
<comment type="similarity">
    <text evidence="1">Belongs to the isochorismatase family.</text>
</comment>
<dbReference type="InterPro" id="IPR036380">
    <property type="entry name" value="Isochorismatase-like_sf"/>
</dbReference>
<dbReference type="SUPFAM" id="SSF52499">
    <property type="entry name" value="Isochorismatase-like hydrolases"/>
    <property type="match status" value="1"/>
</dbReference>
<dbReference type="EMBL" id="OUUZ01000001">
    <property type="protein sequence ID" value="SPQ18393.1"/>
    <property type="molecule type" value="Genomic_DNA"/>
</dbReference>
<dbReference type="GO" id="GO:0019363">
    <property type="term" value="P:pyridine nucleotide biosynthetic process"/>
    <property type="evidence" value="ECO:0007669"/>
    <property type="project" value="UniProtKB-KW"/>
</dbReference>
<evidence type="ECO:0000256" key="7">
    <source>
        <dbReference type="ARBA" id="ARBA00043224"/>
    </source>
</evidence>
<dbReference type="Gene3D" id="3.40.50.850">
    <property type="entry name" value="Isochorismatase-like"/>
    <property type="match status" value="1"/>
</dbReference>
<accession>A0A3S4AIK7</accession>
<evidence type="ECO:0000256" key="4">
    <source>
        <dbReference type="ARBA" id="ARBA00022801"/>
    </source>
</evidence>
<evidence type="ECO:0000259" key="8">
    <source>
        <dbReference type="Pfam" id="PF00857"/>
    </source>
</evidence>
<dbReference type="Pfam" id="PF00857">
    <property type="entry name" value="Isochorismatase"/>
    <property type="match status" value="1"/>
</dbReference>
<evidence type="ECO:0000256" key="3">
    <source>
        <dbReference type="ARBA" id="ARBA00022723"/>
    </source>
</evidence>
<evidence type="ECO:0000313" key="9">
    <source>
        <dbReference type="EMBL" id="SPQ18393.1"/>
    </source>
</evidence>
<dbReference type="PANTHER" id="PTHR11080:SF2">
    <property type="entry name" value="LD05707P"/>
    <property type="match status" value="1"/>
</dbReference>
<evidence type="ECO:0000256" key="1">
    <source>
        <dbReference type="ARBA" id="ARBA00006336"/>
    </source>
</evidence>
<feature type="domain" description="Isochorismatase-like" evidence="8">
    <location>
        <begin position="9"/>
        <end position="223"/>
    </location>
</feature>
<dbReference type="CDD" id="cd01011">
    <property type="entry name" value="nicotinamidase"/>
    <property type="match status" value="1"/>
</dbReference>
<keyword evidence="2" id="KW-0662">Pyridine nucleotide biosynthesis</keyword>
<organism evidence="9 10">
    <name type="scientific">Thermothielavioides terrestris</name>
    <dbReference type="NCBI Taxonomy" id="2587410"/>
    <lineage>
        <taxon>Eukaryota</taxon>
        <taxon>Fungi</taxon>
        <taxon>Dikarya</taxon>
        <taxon>Ascomycota</taxon>
        <taxon>Pezizomycotina</taxon>
        <taxon>Sordariomycetes</taxon>
        <taxon>Sordariomycetidae</taxon>
        <taxon>Sordariales</taxon>
        <taxon>Chaetomiaceae</taxon>
        <taxon>Thermothielavioides</taxon>
    </lineage>
</organism>
<dbReference type="PANTHER" id="PTHR11080">
    <property type="entry name" value="PYRAZINAMIDASE/NICOTINAMIDASE"/>
    <property type="match status" value="1"/>
</dbReference>
<evidence type="ECO:0000256" key="5">
    <source>
        <dbReference type="ARBA" id="ARBA00037900"/>
    </source>
</evidence>
<dbReference type="AlphaFoldDB" id="A0A3S4AIK7"/>
<sequence length="237" mass="25792">MGDSDFRPALLVIDMQEDFCPPNGSLAVAEGRSIAPLINTLLALPAFRLKIATKDWHPPDHISFAHNHPPPDNQPFTSTTTITNPLNPHETYTTRLWPAHCIQSTPGAALIPELDAARLSHVIEKGTDARVEMYSAFYPPLRDPPVAGADSGLAALLRDAGVTRVYVVGLAADFCVRHTAEDAVREGFEAVVVEDATRAVEPAAWEAVVKKELQACGVQIVRAADWEVRRLFEGEGK</sequence>
<evidence type="ECO:0000256" key="6">
    <source>
        <dbReference type="ARBA" id="ARBA00039017"/>
    </source>
</evidence>
<name>A0A3S4AIK7_9PEZI</name>
<gene>
    <name evidence="9" type="ORF">TT172_LOCUS812</name>
</gene>
<dbReference type="GO" id="GO:0008936">
    <property type="term" value="F:nicotinamidase activity"/>
    <property type="evidence" value="ECO:0007669"/>
    <property type="project" value="UniProtKB-EC"/>
</dbReference>
<proteinExistence type="inferred from homology"/>
<keyword evidence="4" id="KW-0378">Hydrolase</keyword>
<dbReference type="Proteomes" id="UP000289323">
    <property type="component" value="Unassembled WGS sequence"/>
</dbReference>
<protein>
    <recommendedName>
        <fullName evidence="6">nicotinamidase</fullName>
        <ecNumber evidence="6">3.5.1.19</ecNumber>
    </recommendedName>
    <alternativeName>
        <fullName evidence="7">Nicotinamide deamidase</fullName>
    </alternativeName>
</protein>
<keyword evidence="3" id="KW-0479">Metal-binding</keyword>
<reference evidence="9 10" key="1">
    <citation type="submission" date="2018-04" db="EMBL/GenBank/DDBJ databases">
        <authorList>
            <person name="Huttner S."/>
            <person name="Dainat J."/>
        </authorList>
    </citation>
    <scope>NUCLEOTIDE SEQUENCE [LARGE SCALE GENOMIC DNA]</scope>
</reference>